<dbReference type="GO" id="GO:0005576">
    <property type="term" value="C:extracellular region"/>
    <property type="evidence" value="ECO:0007669"/>
    <property type="project" value="UniProtKB-SubCell"/>
</dbReference>
<keyword evidence="2" id="KW-0964">Secreted</keyword>
<keyword evidence="4" id="KW-0843">Virulence</keyword>
<dbReference type="EMBL" id="RJKL01000001">
    <property type="protein sequence ID" value="ROP28811.1"/>
    <property type="molecule type" value="Genomic_DNA"/>
</dbReference>
<evidence type="ECO:0000313" key="8">
    <source>
        <dbReference type="EMBL" id="ROP28811.1"/>
    </source>
</evidence>
<evidence type="ECO:0000256" key="1">
    <source>
        <dbReference type="ARBA" id="ARBA00004613"/>
    </source>
</evidence>
<dbReference type="GO" id="GO:0005737">
    <property type="term" value="C:cytoplasm"/>
    <property type="evidence" value="ECO:0007669"/>
    <property type="project" value="InterPro"/>
</dbReference>
<evidence type="ECO:0000256" key="5">
    <source>
        <dbReference type="SAM" id="Phobius"/>
    </source>
</evidence>
<dbReference type="Gene3D" id="2.180.10.10">
    <property type="entry name" value="RHS repeat-associated core"/>
    <property type="match status" value="2"/>
</dbReference>
<evidence type="ECO:0000256" key="2">
    <source>
        <dbReference type="ARBA" id="ARBA00022525"/>
    </source>
</evidence>
<sequence>MNGTGPDVLALPKGGGAVGGIGGSFTPDLNTGGGGYAVPLDLPHGVDGHTPQLTLQYSTAFGNGEFGLGWALGTVRVERAGGAYTLAGAGRLVDVPGEPGRLVPETDGLGWRIDRDGDGFALTDRSGVRHLAGTTAAARVADPDDATRVVAWLVERSIRPSGEEIVYTWDGDRLLRSVAWAAYRLDLDYETRPDPVLDGRPGFVRTINRRCTTLELHAPAQASSLLRRYTLDYAAGQPTGHSLLAGITLSGHGAAGEVATFPRLAFGYTSSRFGLRAAGTALAAALARPDATVADLTGDGLPDAVVLGGVPTVARNRGDLAFDPPRPLGRSGLPGLASGTALFAADLTGRGRVDLVGIGAGLRHRYPVDGAGVLGAPVVSPYAPTFTPMDAGVRLLDLDGDGAADLVSLAAGLLTTATSDGSGEDWRSVERRVVGDDPLAGVDLRAPEMHVAPMTGAGPVDLVEVRNGRVRYWPHLGDHHWGTPRDMAGSPVLPAGYRHDRLFLADVDGDGCADLVYVDTDAVRIWLNRGGTAFSDELTVGPVPGLTAERVEPVDLRGIGCTGLLLSTRHGTRPAAYHLDLDAKPYLLHRIDDGLGHATTIDYATSVEESRRDAARGRTWTTSLPFPVPVVSRVRQTDPAGADRVSRFRYHDGHWDPALRRFLGFARVDEIEEGDDSVAPLLKRTEFHLGRTPERVDQPPTDAERLSAQVLRGRVVRSAGYAADADPDVDDPLFEVRQDWQAHGDGVTVAPRLVERREDHLDGAPTAWRSTVTTTVSWDAFGNVTEQRQRNVLAADPGATAELRTLTTYATDPAAWIVDKPARITQTDGDGTVVDARILRYDGPAFTGLPEGAVGAGLVTSEERLALRDDQAAAVYGGSVDLAALGYHRRAGEDGWWVFARRYDRSTPGVMVSLDPRGNPVTLHLDADRLFPVRRIDARGNDIGADVDRRALRLASLGDGNGGWRRNAYDPLARLVAEFRPGDEPAAPTVTYRYLLDPAGPAVETDEHPAADRGDKVTTRRLLDSDGHDVGVARRDGDGTWVVGEAVTRNARGLVARAYLPYRSPAGPDPQRPTAALPHTATSYDALGRPTRVDLPGGGFRLGVHHPGRSELFDEEDTRAGGPHEGTPTTFHLDAAGRVARVVSRNGAAEVTTTYAYDLRDQPTAVTDPQGRTSTVHYDLLGHRIRVEDPSAGTVVFVHDAAGNLVRRRNAMGQLAEQDYDELNRIVRTRATGQPDVRYRYLDRADVGGGGAPGRRVGRLAGVDDVRGSISFDYDVRGEVETRRVVLTGGDAYTVRRRTDRLGRVASIGYPGAAGDVPGPVLTYAYDRRGFLRAISGVVDAIDYDEAGNPVRTAYAGGARTHRQFDALSRLISAETRDAGDVVLDRQDLTRDLAGHVTGATGWAYTHDDLHQLVRAEPAGGTAIDYAYDRAGSILSRSDVGTFVYGERGAPPTAVTTAGTGSYDYDASGRQVRGPAGTFTYDGRDRLGTVTGAAATVALSYGAFDEQAVRETTAGGTSRRVVLLDDLAELRDGALVLFVTDGRTRIGQLTPGGPVALWHTDHRGSVTLVTSGGGTVLQRIAYDPFGRILALGAGETPRATYDGYDLVSEFGIYLSPARPYDPLLGRYLVPDTVAPDLWHPAGLHRYAYAANDPVTLRDPAGRAWWQIALAILAVVAVVVLTVVTFGVGLIGLGAMIGVFAAMAAGAVVGGIAAAQAGGDIALGILLGAALAGAAALGGALAGAGFAAAFGAKALVTHLLAGAVSGLLLGAATGFAAGWAGGQGSAGDIWEKTWKSALAGLVTGLVFGLASYGFAHGWFGTGNINPRMPTGAEWERAAAEGAKAAGEAGNAGATAGQAAAQGAGAAATSAAGAAVNFGASTGFNVLQTFVFNPVAMTLFIEATASLFAFDLVDDIIDAIRNSGAKTSKSGTW</sequence>
<dbReference type="InterPro" id="IPR056823">
    <property type="entry name" value="TEN-like_YD-shell"/>
</dbReference>
<dbReference type="PANTHER" id="PTHR32305:SF15">
    <property type="entry name" value="PROTEIN RHSA-RELATED"/>
    <property type="match status" value="1"/>
</dbReference>
<evidence type="ECO:0000256" key="4">
    <source>
        <dbReference type="ARBA" id="ARBA00023026"/>
    </source>
</evidence>
<dbReference type="InterPro" id="IPR022385">
    <property type="entry name" value="Rhs_assc_core"/>
</dbReference>
<proteinExistence type="predicted"/>
<feature type="transmembrane region" description="Helical" evidence="5">
    <location>
        <begin position="1663"/>
        <end position="1685"/>
    </location>
</feature>
<dbReference type="Pfam" id="PF25023">
    <property type="entry name" value="TEN_YD-shell"/>
    <property type="match status" value="1"/>
</dbReference>
<feature type="transmembrane region" description="Helical" evidence="5">
    <location>
        <begin position="1692"/>
        <end position="1714"/>
    </location>
</feature>
<evidence type="ECO:0000259" key="7">
    <source>
        <dbReference type="Pfam" id="PF25023"/>
    </source>
</evidence>
<reference evidence="8 9" key="1">
    <citation type="submission" date="2018-11" db="EMBL/GenBank/DDBJ databases">
        <title>Sequencing the genomes of 1000 actinobacteria strains.</title>
        <authorList>
            <person name="Klenk H.-P."/>
        </authorList>
    </citation>
    <scope>NUCLEOTIDE SEQUENCE [LARGE SCALE GENOMIC DNA]</scope>
    <source>
        <strain evidence="8 9">DSM 43634</strain>
    </source>
</reference>
<dbReference type="SUPFAM" id="SSF69318">
    <property type="entry name" value="Integrin alpha N-terminal domain"/>
    <property type="match status" value="1"/>
</dbReference>
<protein>
    <submittedName>
        <fullName evidence="8">RHS repeat-associated protein</fullName>
    </submittedName>
</protein>
<gene>
    <name evidence="8" type="ORF">EDD30_1588</name>
</gene>
<dbReference type="RefSeq" id="WP_170208260.1">
    <property type="nucleotide sequence ID" value="NZ_RJKL01000001.1"/>
</dbReference>
<dbReference type="InterPro" id="IPR022045">
    <property type="entry name" value="TcdB_toxin_mid/N"/>
</dbReference>
<dbReference type="NCBIfam" id="TIGR01643">
    <property type="entry name" value="YD_repeat_2x"/>
    <property type="match status" value="2"/>
</dbReference>
<evidence type="ECO:0000256" key="3">
    <source>
        <dbReference type="ARBA" id="ARBA00022737"/>
    </source>
</evidence>
<feature type="transmembrane region" description="Helical" evidence="5">
    <location>
        <begin position="1796"/>
        <end position="1818"/>
    </location>
</feature>
<dbReference type="InterPro" id="IPR028994">
    <property type="entry name" value="Integrin_alpha_N"/>
</dbReference>
<keyword evidence="5" id="KW-0472">Membrane</keyword>
<keyword evidence="5" id="KW-0812">Transmembrane</keyword>
<evidence type="ECO:0000259" key="6">
    <source>
        <dbReference type="Pfam" id="PF12256"/>
    </source>
</evidence>
<comment type="caution">
    <text evidence="8">The sequence shown here is derived from an EMBL/GenBank/DDBJ whole genome shotgun (WGS) entry which is preliminary data.</text>
</comment>
<feature type="domain" description="Teneurin-like YD-shell" evidence="7">
    <location>
        <begin position="1404"/>
        <end position="1654"/>
    </location>
</feature>
<dbReference type="PANTHER" id="PTHR32305">
    <property type="match status" value="1"/>
</dbReference>
<feature type="transmembrane region" description="Helical" evidence="5">
    <location>
        <begin position="1720"/>
        <end position="1747"/>
    </location>
</feature>
<feature type="transmembrane region" description="Helical" evidence="5">
    <location>
        <begin position="1754"/>
        <end position="1776"/>
    </location>
</feature>
<dbReference type="Proteomes" id="UP000271683">
    <property type="component" value="Unassembled WGS sequence"/>
</dbReference>
<organism evidence="8 9">
    <name type="scientific">Couchioplanes caeruleus</name>
    <dbReference type="NCBI Taxonomy" id="56438"/>
    <lineage>
        <taxon>Bacteria</taxon>
        <taxon>Bacillati</taxon>
        <taxon>Actinomycetota</taxon>
        <taxon>Actinomycetes</taxon>
        <taxon>Micromonosporales</taxon>
        <taxon>Micromonosporaceae</taxon>
        <taxon>Couchioplanes</taxon>
    </lineage>
</organism>
<dbReference type="InterPro" id="IPR003284">
    <property type="entry name" value="Sal_SpvB"/>
</dbReference>
<dbReference type="Pfam" id="PF03534">
    <property type="entry name" value="SpvB"/>
    <property type="match status" value="2"/>
</dbReference>
<dbReference type="InterPro" id="IPR050708">
    <property type="entry name" value="T6SS_VgrG/RHS"/>
</dbReference>
<name>A0A3N1GFA7_9ACTN</name>
<evidence type="ECO:0000313" key="9">
    <source>
        <dbReference type="Proteomes" id="UP000271683"/>
    </source>
</evidence>
<dbReference type="Pfam" id="PF05593">
    <property type="entry name" value="RHS_repeat"/>
    <property type="match status" value="1"/>
</dbReference>
<keyword evidence="5" id="KW-1133">Transmembrane helix</keyword>
<keyword evidence="3" id="KW-0677">Repeat</keyword>
<dbReference type="Pfam" id="PF12256">
    <property type="entry name" value="TcdB_toxin_midN"/>
    <property type="match status" value="1"/>
</dbReference>
<comment type="subcellular location">
    <subcellularLocation>
        <location evidence="1">Secreted</location>
    </subcellularLocation>
</comment>
<dbReference type="InterPro" id="IPR006530">
    <property type="entry name" value="YD"/>
</dbReference>
<dbReference type="InterPro" id="IPR031325">
    <property type="entry name" value="RHS_repeat"/>
</dbReference>
<feature type="domain" description="Insecticide toxin TcdB middle/N-terminal" evidence="6">
    <location>
        <begin position="551"/>
        <end position="688"/>
    </location>
</feature>
<dbReference type="NCBIfam" id="TIGR03696">
    <property type="entry name" value="Rhs_assc_core"/>
    <property type="match status" value="1"/>
</dbReference>
<accession>A0A3N1GFA7</accession>